<dbReference type="InterPro" id="IPR025361">
    <property type="entry name" value="DUF4265"/>
</dbReference>
<reference evidence="1 2" key="1">
    <citation type="submission" date="2023-01" db="EMBL/GenBank/DDBJ databases">
        <authorList>
            <person name="Yang C."/>
        </authorList>
    </citation>
    <scope>NUCLEOTIDE SEQUENCE [LARGE SCALE GENOMIC DNA]</scope>
    <source>
        <strain evidence="1 2">ZJ106</strain>
    </source>
</reference>
<name>A0ABY7RHP7_9NEIS</name>
<keyword evidence="2" id="KW-1185">Reference proteome</keyword>
<evidence type="ECO:0000313" key="1">
    <source>
        <dbReference type="EMBL" id="WCL70748.1"/>
    </source>
</evidence>
<sequence>MLFDIYIIFYDLEGNLAEEKVSALLLNDGNYMVKDIPLFTPNLALDDIIAVETDEKLYFDKLVSSSGNSTINIVFFDEKIDIIVQKIRNMGGEIRYWNNKYISINIPANISYYPIKNFLNHLEENHCLSYREACLANNSLHEIH</sequence>
<evidence type="ECO:0000313" key="2">
    <source>
        <dbReference type="Proteomes" id="UP001221268"/>
    </source>
</evidence>
<protein>
    <submittedName>
        <fullName evidence="1">DUF4265 domain-containing protein</fullName>
    </submittedName>
</protein>
<dbReference type="RefSeq" id="WP_237090599.1">
    <property type="nucleotide sequence ID" value="NZ_CP116766.1"/>
</dbReference>
<accession>A0ABY7RHP7</accession>
<dbReference type="EMBL" id="CP116766">
    <property type="protein sequence ID" value="WCL70748.1"/>
    <property type="molecule type" value="Genomic_DNA"/>
</dbReference>
<dbReference type="Pfam" id="PF14085">
    <property type="entry name" value="DUF4265"/>
    <property type="match status" value="1"/>
</dbReference>
<organism evidence="1 2">
    <name type="scientific">Neisseria lisongii</name>
    <dbReference type="NCBI Taxonomy" id="2912188"/>
    <lineage>
        <taxon>Bacteria</taxon>
        <taxon>Pseudomonadati</taxon>
        <taxon>Pseudomonadota</taxon>
        <taxon>Betaproteobacteria</taxon>
        <taxon>Neisseriales</taxon>
        <taxon>Neisseriaceae</taxon>
        <taxon>Neisseria</taxon>
    </lineage>
</organism>
<proteinExistence type="predicted"/>
<gene>
    <name evidence="1" type="ORF">PJU73_04990</name>
</gene>
<dbReference type="Proteomes" id="UP001221268">
    <property type="component" value="Chromosome"/>
</dbReference>